<comment type="caution">
    <text evidence="7">The sequence shown here is derived from an EMBL/GenBank/DDBJ whole genome shotgun (WGS) entry which is preliminary data.</text>
</comment>
<dbReference type="InterPro" id="IPR031330">
    <property type="entry name" value="Gly_Hdrlase_35_cat"/>
</dbReference>
<dbReference type="InterPro" id="IPR019801">
    <property type="entry name" value="Glyco_hydro_35_CS"/>
</dbReference>
<dbReference type="InterPro" id="IPR048913">
    <property type="entry name" value="BetaGal_gal-bd"/>
</dbReference>
<dbReference type="Pfam" id="PF01301">
    <property type="entry name" value="Glyco_hydro_35"/>
    <property type="match status" value="1"/>
</dbReference>
<dbReference type="Pfam" id="PF21467">
    <property type="entry name" value="BetaGal_gal-bd"/>
    <property type="match status" value="1"/>
</dbReference>
<sequence length="589" mass="64506">MTRFEIGAEDFLLDGQPVRILSGALHYFRIHPDQWRDRITRARELGLNTIETYIPWNAHSPARGKFRTDGILDLGRFLDEVAAQGMQAIVRPGPYICAEWTGGGLPGWLFTAGAGVRRHEPTYLAAIAEYYEAVARIVVPRQVDRGGPVVLVQVENEYGAYGDDKEYLRALVELLRGSGITTPLTTIDQPEPWMLENGSLPDLHKTGSFGSRVTDRLATLRAHQSTGPLMCAEFWDGWFDSWGLHHHTTDPAASARELDHLLAEGASVNLYMLCGGTNFGFTNGANDKGTYVPIVTSYDYDAPLDEAGRPTAKYWAFREVLSRYTDVPESTAPAHTPAPAFSVPLTTVAPLWDVLDLLGPEHLHDHLPTVDELGRFDGFALYRALDDVPAGVLDLAEVRDRAQVFVDREPVAVLGRDLGEHRAVVPRGGRLQVLVEDQGRVNYGPRIGEPKGLIGPARLDAAAGAGVDLDRWAVQPLDLDDVTALTARVRDAAPVDGRLVAGPSFAHATFDTPDPDSDHFLDTTGWGKGVVWVNGFCLGRHWSRAPQRTLFVPAPILRAEGNDILVLVLDTAAPHVAFVEDLALGHTEE</sequence>
<dbReference type="InterPro" id="IPR026283">
    <property type="entry name" value="B-gal_1-like"/>
</dbReference>
<evidence type="ECO:0000259" key="6">
    <source>
        <dbReference type="Pfam" id="PF21467"/>
    </source>
</evidence>
<evidence type="ECO:0000259" key="4">
    <source>
        <dbReference type="Pfam" id="PF01301"/>
    </source>
</evidence>
<dbReference type="SUPFAM" id="SSF49785">
    <property type="entry name" value="Galactose-binding domain-like"/>
    <property type="match status" value="1"/>
</dbReference>
<dbReference type="PANTHER" id="PTHR23421">
    <property type="entry name" value="BETA-GALACTOSIDASE RELATED"/>
    <property type="match status" value="1"/>
</dbReference>
<dbReference type="RefSeq" id="WP_208290170.1">
    <property type="nucleotide sequence ID" value="NZ_CP074404.1"/>
</dbReference>
<dbReference type="PRINTS" id="PR00742">
    <property type="entry name" value="GLHYDRLASE35"/>
</dbReference>
<comment type="similarity">
    <text evidence="1">Belongs to the glycosyl hydrolase 35 family.</text>
</comment>
<dbReference type="SUPFAM" id="SSF51445">
    <property type="entry name" value="(Trans)glycosidases"/>
    <property type="match status" value="1"/>
</dbReference>
<dbReference type="InterPro" id="IPR017853">
    <property type="entry name" value="GH"/>
</dbReference>
<evidence type="ECO:0000259" key="5">
    <source>
        <dbReference type="Pfam" id="PF21317"/>
    </source>
</evidence>
<gene>
    <name evidence="7" type="ORF">J4035_15225</name>
</gene>
<name>A0ABS3SJS4_9CELL</name>
<dbReference type="PROSITE" id="PS01182">
    <property type="entry name" value="GLYCOSYL_HYDROL_F35"/>
    <property type="match status" value="1"/>
</dbReference>
<keyword evidence="8" id="KW-1185">Reference proteome</keyword>
<keyword evidence="3" id="KW-0326">Glycosidase</keyword>
<dbReference type="Gene3D" id="3.20.20.80">
    <property type="entry name" value="Glycosidases"/>
    <property type="match status" value="1"/>
</dbReference>
<dbReference type="InterPro" id="IPR008979">
    <property type="entry name" value="Galactose-bd-like_sf"/>
</dbReference>
<evidence type="ECO:0000256" key="3">
    <source>
        <dbReference type="ARBA" id="ARBA00023295"/>
    </source>
</evidence>
<feature type="domain" description="Glycoside hydrolase 35 catalytic" evidence="4">
    <location>
        <begin position="11"/>
        <end position="323"/>
    </location>
</feature>
<organism evidence="7 8">
    <name type="scientific">Cellulomonas fengjieae</name>
    <dbReference type="NCBI Taxonomy" id="2819978"/>
    <lineage>
        <taxon>Bacteria</taxon>
        <taxon>Bacillati</taxon>
        <taxon>Actinomycetota</taxon>
        <taxon>Actinomycetes</taxon>
        <taxon>Micrococcales</taxon>
        <taxon>Cellulomonadaceae</taxon>
        <taxon>Cellulomonas</taxon>
    </lineage>
</organism>
<dbReference type="Gene3D" id="2.60.120.260">
    <property type="entry name" value="Galactose-binding domain-like"/>
    <property type="match status" value="2"/>
</dbReference>
<proteinExistence type="inferred from homology"/>
<feature type="domain" description="Beta-galactosidase galactose-binding" evidence="6">
    <location>
        <begin position="503"/>
        <end position="562"/>
    </location>
</feature>
<keyword evidence="2" id="KW-0378">Hydrolase</keyword>
<dbReference type="InterPro" id="IPR048912">
    <property type="entry name" value="BetaGal1-like_ABD1"/>
</dbReference>
<dbReference type="InterPro" id="IPR001944">
    <property type="entry name" value="Glycoside_Hdrlase_35"/>
</dbReference>
<evidence type="ECO:0000256" key="2">
    <source>
        <dbReference type="ARBA" id="ARBA00022801"/>
    </source>
</evidence>
<dbReference type="Pfam" id="PF21317">
    <property type="entry name" value="BetaGal_ABD_1"/>
    <property type="match status" value="1"/>
</dbReference>
<evidence type="ECO:0000256" key="1">
    <source>
        <dbReference type="ARBA" id="ARBA00009809"/>
    </source>
</evidence>
<reference evidence="7 8" key="1">
    <citation type="submission" date="2021-03" db="EMBL/GenBank/DDBJ databases">
        <title>novel species in genus Cellulomonas.</title>
        <authorList>
            <person name="Zhang G."/>
        </authorList>
    </citation>
    <scope>NUCLEOTIDE SEQUENCE [LARGE SCALE GENOMIC DNA]</scope>
    <source>
        <strain evidence="8">zg-ZUI188</strain>
    </source>
</reference>
<dbReference type="PIRSF" id="PIRSF006336">
    <property type="entry name" value="B-gal"/>
    <property type="match status" value="1"/>
</dbReference>
<dbReference type="Proteomes" id="UP000678317">
    <property type="component" value="Unassembled WGS sequence"/>
</dbReference>
<evidence type="ECO:0000313" key="7">
    <source>
        <dbReference type="EMBL" id="MBO3085992.1"/>
    </source>
</evidence>
<feature type="domain" description="Beta-galactosidase 1-like first all-beta" evidence="5">
    <location>
        <begin position="369"/>
        <end position="462"/>
    </location>
</feature>
<dbReference type="EMBL" id="JAGFBM010000009">
    <property type="protein sequence ID" value="MBO3085992.1"/>
    <property type="molecule type" value="Genomic_DNA"/>
</dbReference>
<evidence type="ECO:0000313" key="8">
    <source>
        <dbReference type="Proteomes" id="UP000678317"/>
    </source>
</evidence>
<protein>
    <submittedName>
        <fullName evidence="7">Beta-galactosidase</fullName>
    </submittedName>
</protein>
<accession>A0ABS3SJS4</accession>